<dbReference type="SUPFAM" id="SSF52799">
    <property type="entry name" value="(Phosphotyrosine protein) phosphatases II"/>
    <property type="match status" value="1"/>
</dbReference>
<comment type="similarity">
    <text evidence="1">Belongs to the protein-tyrosine phosphatase family.</text>
</comment>
<protein>
    <submittedName>
        <fullName evidence="3">Tyrosine-protein phosphatase</fullName>
    </submittedName>
</protein>
<name>A0A520LM47_9GAMM</name>
<dbReference type="Proteomes" id="UP000318148">
    <property type="component" value="Unassembled WGS sequence"/>
</dbReference>
<dbReference type="InterPro" id="IPR000387">
    <property type="entry name" value="Tyr_Pase_dom"/>
</dbReference>
<dbReference type="AlphaFoldDB" id="A0A520LM47"/>
<proteinExistence type="inferred from homology"/>
<organism evidence="3 4">
    <name type="scientific">SAR92 clade bacterium</name>
    <dbReference type="NCBI Taxonomy" id="2315479"/>
    <lineage>
        <taxon>Bacteria</taxon>
        <taxon>Pseudomonadati</taxon>
        <taxon>Pseudomonadota</taxon>
        <taxon>Gammaproteobacteria</taxon>
        <taxon>Cellvibrionales</taxon>
        <taxon>Porticoccaceae</taxon>
        <taxon>SAR92 clade</taxon>
    </lineage>
</organism>
<dbReference type="PROSITE" id="PS50056">
    <property type="entry name" value="TYR_PHOSPHATASE_2"/>
    <property type="match status" value="1"/>
</dbReference>
<accession>A0A520LM47</accession>
<gene>
    <name evidence="3" type="ORF">EVB02_02180</name>
</gene>
<dbReference type="PROSITE" id="PS00383">
    <property type="entry name" value="TYR_PHOSPHATASE_1"/>
    <property type="match status" value="1"/>
</dbReference>
<feature type="domain" description="Tyrosine specific protein phosphatases" evidence="2">
    <location>
        <begin position="123"/>
        <end position="163"/>
    </location>
</feature>
<dbReference type="Pfam" id="PF13350">
    <property type="entry name" value="Y_phosphatase3"/>
    <property type="match status" value="1"/>
</dbReference>
<comment type="caution">
    <text evidence="3">The sequence shown here is derived from an EMBL/GenBank/DDBJ whole genome shotgun (WGS) entry which is preliminary data.</text>
</comment>
<dbReference type="InterPro" id="IPR016130">
    <property type="entry name" value="Tyr_Pase_AS"/>
</dbReference>
<evidence type="ECO:0000256" key="1">
    <source>
        <dbReference type="ARBA" id="ARBA00009580"/>
    </source>
</evidence>
<dbReference type="EMBL" id="SHBO01000020">
    <property type="protein sequence ID" value="RZO06780.1"/>
    <property type="molecule type" value="Genomic_DNA"/>
</dbReference>
<dbReference type="Gene3D" id="3.90.190.10">
    <property type="entry name" value="Protein tyrosine phosphatase superfamily"/>
    <property type="match status" value="1"/>
</dbReference>
<dbReference type="PANTHER" id="PTHR31126:SF1">
    <property type="entry name" value="TYROSINE SPECIFIC PROTEIN PHOSPHATASES DOMAIN-CONTAINING PROTEIN"/>
    <property type="match status" value="1"/>
</dbReference>
<reference evidence="3 4" key="1">
    <citation type="submission" date="2019-02" db="EMBL/GenBank/DDBJ databases">
        <title>Prokaryotic population dynamics and viral predation in marine succession experiment using metagenomics: the confinement effect.</title>
        <authorList>
            <person name="Haro-Moreno J.M."/>
            <person name="Rodriguez-Valera F."/>
            <person name="Lopez-Perez M."/>
        </authorList>
    </citation>
    <scope>NUCLEOTIDE SEQUENCE [LARGE SCALE GENOMIC DNA]</scope>
    <source>
        <strain evidence="3">MED-G169</strain>
    </source>
</reference>
<dbReference type="PANTHER" id="PTHR31126">
    <property type="entry name" value="TYROSINE-PROTEIN PHOSPHATASE"/>
    <property type="match status" value="1"/>
</dbReference>
<evidence type="ECO:0000259" key="2">
    <source>
        <dbReference type="PROSITE" id="PS50056"/>
    </source>
</evidence>
<dbReference type="GO" id="GO:0004721">
    <property type="term" value="F:phosphoprotein phosphatase activity"/>
    <property type="evidence" value="ECO:0007669"/>
    <property type="project" value="InterPro"/>
</dbReference>
<sequence>MDDGFTRAITLDGGINFRDLGGYRNIDGKTIRWRKLLRSGHLANITKNDISRLSSFGLMEIHDFRRENEQLQSPTVAVPFKLVDDYQMSIGDISKFWEFLAEGKLSSGSAHELVVNSYKSCIEDVIPSFRRLMRALVDNGGQTTLFHCSAGKDRTGMAAALILSCLSIPREIIVDDYLLTKNYYNPDKLITIIEGHLKEAKISSWDRDWLTPYVSVHEQNINAFLDAIDMSFGSMKVFLSDGLALSDQDILQLKDNFLE</sequence>
<evidence type="ECO:0000313" key="4">
    <source>
        <dbReference type="Proteomes" id="UP000318148"/>
    </source>
</evidence>
<dbReference type="InterPro" id="IPR026893">
    <property type="entry name" value="Tyr/Ser_Pase_IphP-type"/>
</dbReference>
<dbReference type="InterPro" id="IPR029021">
    <property type="entry name" value="Prot-tyrosine_phosphatase-like"/>
</dbReference>
<evidence type="ECO:0000313" key="3">
    <source>
        <dbReference type="EMBL" id="RZO06780.1"/>
    </source>
</evidence>